<accession>A0A7J6F2X9</accession>
<gene>
    <name evidence="2" type="ORF">F8388_001763</name>
</gene>
<dbReference type="Pfam" id="PF14111">
    <property type="entry name" value="DUF4283"/>
    <property type="match status" value="1"/>
</dbReference>
<protein>
    <recommendedName>
        <fullName evidence="1">DUF4283 domain-containing protein</fullName>
    </recommendedName>
</protein>
<feature type="domain" description="DUF4283" evidence="1">
    <location>
        <begin position="56"/>
        <end position="106"/>
    </location>
</feature>
<evidence type="ECO:0000313" key="3">
    <source>
        <dbReference type="Proteomes" id="UP000525078"/>
    </source>
</evidence>
<proteinExistence type="predicted"/>
<dbReference type="AlphaFoldDB" id="A0A7J6F2X9"/>
<dbReference type="Proteomes" id="UP000525078">
    <property type="component" value="Unassembled WGS sequence"/>
</dbReference>
<organism evidence="2 3">
    <name type="scientific">Cannabis sativa</name>
    <name type="common">Hemp</name>
    <name type="synonym">Marijuana</name>
    <dbReference type="NCBI Taxonomy" id="3483"/>
    <lineage>
        <taxon>Eukaryota</taxon>
        <taxon>Viridiplantae</taxon>
        <taxon>Streptophyta</taxon>
        <taxon>Embryophyta</taxon>
        <taxon>Tracheophyta</taxon>
        <taxon>Spermatophyta</taxon>
        <taxon>Magnoliopsida</taxon>
        <taxon>eudicotyledons</taxon>
        <taxon>Gunneridae</taxon>
        <taxon>Pentapetalae</taxon>
        <taxon>rosids</taxon>
        <taxon>fabids</taxon>
        <taxon>Rosales</taxon>
        <taxon>Cannabaceae</taxon>
        <taxon>Cannabis</taxon>
    </lineage>
</organism>
<reference evidence="2 3" key="1">
    <citation type="journal article" date="2020" name="bioRxiv">
        <title>Sequence and annotation of 42 cannabis genomes reveals extensive copy number variation in cannabinoid synthesis and pathogen resistance genes.</title>
        <authorList>
            <person name="Mckernan K.J."/>
            <person name="Helbert Y."/>
            <person name="Kane L.T."/>
            <person name="Ebling H."/>
            <person name="Zhang L."/>
            <person name="Liu B."/>
            <person name="Eaton Z."/>
            <person name="Mclaughlin S."/>
            <person name="Kingan S."/>
            <person name="Baybayan P."/>
            <person name="Concepcion G."/>
            <person name="Jordan M."/>
            <person name="Riva A."/>
            <person name="Barbazuk W."/>
            <person name="Harkins T."/>
        </authorList>
    </citation>
    <scope>NUCLEOTIDE SEQUENCE [LARGE SCALE GENOMIC DNA]</scope>
    <source>
        <strain evidence="3">cv. Jamaican Lion 4</strain>
        <tissue evidence="2">Leaf</tissue>
    </source>
</reference>
<dbReference type="InterPro" id="IPR025558">
    <property type="entry name" value="DUF4283"/>
</dbReference>
<name>A0A7J6F2X9_CANSA</name>
<dbReference type="EMBL" id="JAATIP010000162">
    <property type="protein sequence ID" value="KAF4365015.1"/>
    <property type="molecule type" value="Genomic_DNA"/>
</dbReference>
<evidence type="ECO:0000313" key="2">
    <source>
        <dbReference type="EMBL" id="KAF4365015.1"/>
    </source>
</evidence>
<sequence>MNLKPKGSAIVFWFDSFDFFGFCHWFLPGLKRVSIIPLEEEEEPEVNYEGLLIDAAEHGMGMYVKELGGNKYIFQFYHEIDIQRVMDRSPWTFKNAALIFERLKPGDVLREVPLHHLDIWVQLHDIRSGFKTEQVV</sequence>
<comment type="caution">
    <text evidence="2">The sequence shown here is derived from an EMBL/GenBank/DDBJ whole genome shotgun (WGS) entry which is preliminary data.</text>
</comment>
<evidence type="ECO:0000259" key="1">
    <source>
        <dbReference type="Pfam" id="PF14111"/>
    </source>
</evidence>